<organism evidence="1 2">
    <name type="scientific">Desmophyllum pertusum</name>
    <dbReference type="NCBI Taxonomy" id="174260"/>
    <lineage>
        <taxon>Eukaryota</taxon>
        <taxon>Metazoa</taxon>
        <taxon>Cnidaria</taxon>
        <taxon>Anthozoa</taxon>
        <taxon>Hexacorallia</taxon>
        <taxon>Scleractinia</taxon>
        <taxon>Caryophylliina</taxon>
        <taxon>Caryophylliidae</taxon>
        <taxon>Desmophyllum</taxon>
    </lineage>
</organism>
<comment type="caution">
    <text evidence="1">The sequence shown here is derived from an EMBL/GenBank/DDBJ whole genome shotgun (WGS) entry which is preliminary data.</text>
</comment>
<dbReference type="EMBL" id="MU825401">
    <property type="protein sequence ID" value="KAJ7392346.1"/>
    <property type="molecule type" value="Genomic_DNA"/>
</dbReference>
<proteinExistence type="predicted"/>
<dbReference type="AlphaFoldDB" id="A0A9X0A2P5"/>
<keyword evidence="2" id="KW-1185">Reference proteome</keyword>
<dbReference type="Proteomes" id="UP001163046">
    <property type="component" value="Unassembled WGS sequence"/>
</dbReference>
<name>A0A9X0A2P5_9CNID</name>
<protein>
    <submittedName>
        <fullName evidence="1">Uncharacterized protein</fullName>
    </submittedName>
</protein>
<reference evidence="1" key="1">
    <citation type="submission" date="2023-01" db="EMBL/GenBank/DDBJ databases">
        <title>Genome assembly of the deep-sea coral Lophelia pertusa.</title>
        <authorList>
            <person name="Herrera S."/>
            <person name="Cordes E."/>
        </authorList>
    </citation>
    <scope>NUCLEOTIDE SEQUENCE</scope>
    <source>
        <strain evidence="1">USNM1676648</strain>
        <tissue evidence="1">Polyp</tissue>
    </source>
</reference>
<evidence type="ECO:0000313" key="2">
    <source>
        <dbReference type="Proteomes" id="UP001163046"/>
    </source>
</evidence>
<sequence>MVPNTRLRVSLTISVQAQIIAKIHSAISNKITLRSVTTWRYLKRSQKARYLSTAIAVDVKNETVPITAAMMRNGLHSRQYSEGFFNITARFKASLSGTTRTPTPRSDSTRP</sequence>
<accession>A0A9X0A2P5</accession>
<gene>
    <name evidence="1" type="ORF">OS493_012005</name>
</gene>
<evidence type="ECO:0000313" key="1">
    <source>
        <dbReference type="EMBL" id="KAJ7392346.1"/>
    </source>
</evidence>